<dbReference type="EMBL" id="MVIJ01000074">
    <property type="protein sequence ID" value="ORB68123.1"/>
    <property type="molecule type" value="Genomic_DNA"/>
</dbReference>
<sequence length="274" mass="31187">MVDFAHVRSEAEYREQLEHARAEARRRYRDHLAAAFELHRCPQPETLADLALKALTDWRYIDSGERCRCGCHPRLPESDFHDYGFDCVCTRTPEDRRRSWQKWRQGLAAIWESPEGQQIKADAQTAEADLQAWLAGQSDVIVRSHGGWFPEEWTGEVDGHSFYFCERRGEWRIELDLRPSGRFVRTLTEDDSDGAGQCYERELDEGDVIASGTIDVEGYGSTPAQRADFIIDTIRVHLARQACTLHRDNLPSIQASLGGVLSWCPACGTRLSTS</sequence>
<dbReference type="Proteomes" id="UP000192601">
    <property type="component" value="Unassembled WGS sequence"/>
</dbReference>
<dbReference type="AlphaFoldDB" id="A0A1X0JYZ8"/>
<name>A0A1X0JYZ8_MYCSC</name>
<evidence type="ECO:0000313" key="1">
    <source>
        <dbReference type="EMBL" id="ORB68123.1"/>
    </source>
</evidence>
<dbReference type="RefSeq" id="WP_009953187.1">
    <property type="nucleotide sequence ID" value="NZ_MVIJ01000074.1"/>
</dbReference>
<organism evidence="1 2">
    <name type="scientific">Mycobacterium scrofulaceum</name>
    <dbReference type="NCBI Taxonomy" id="1783"/>
    <lineage>
        <taxon>Bacteria</taxon>
        <taxon>Bacillati</taxon>
        <taxon>Actinomycetota</taxon>
        <taxon>Actinomycetes</taxon>
        <taxon>Mycobacteriales</taxon>
        <taxon>Mycobacteriaceae</taxon>
        <taxon>Mycobacterium</taxon>
    </lineage>
</organism>
<gene>
    <name evidence="1" type="ORF">BST44_27010</name>
</gene>
<evidence type="ECO:0000313" key="2">
    <source>
        <dbReference type="Proteomes" id="UP000192601"/>
    </source>
</evidence>
<reference evidence="1 2" key="1">
    <citation type="submission" date="2017-02" db="EMBL/GenBank/DDBJ databases">
        <title>The new phylogeny of genus Mycobacterium.</title>
        <authorList>
            <person name="Tortoli E."/>
            <person name="Trovato A."/>
            <person name="Cirillo D.M."/>
        </authorList>
    </citation>
    <scope>NUCLEOTIDE SEQUENCE [LARGE SCALE GENOMIC DNA]</scope>
    <source>
        <strain evidence="1 2">DSM 43992</strain>
    </source>
</reference>
<proteinExistence type="predicted"/>
<dbReference type="OrthoDB" id="4641992at2"/>
<dbReference type="GeneID" id="77303156"/>
<protein>
    <submittedName>
        <fullName evidence="1">Uncharacterized protein</fullName>
    </submittedName>
</protein>
<keyword evidence="2" id="KW-1185">Reference proteome</keyword>
<comment type="caution">
    <text evidence="1">The sequence shown here is derived from an EMBL/GenBank/DDBJ whole genome shotgun (WGS) entry which is preliminary data.</text>
</comment>
<accession>A0A1X0JYZ8</accession>